<protein>
    <recommendedName>
        <fullName evidence="4">O-antigen ligase</fullName>
    </recommendedName>
</protein>
<keyword evidence="1" id="KW-0472">Membrane</keyword>
<gene>
    <name evidence="2" type="ORF">LYY06_02665</name>
</gene>
<name>A0AAW4YHB9_9BACT</name>
<dbReference type="RefSeq" id="WP_233338576.1">
    <property type="nucleotide sequence ID" value="NZ_JAJTVO010000003.1"/>
</dbReference>
<feature type="transmembrane region" description="Helical" evidence="1">
    <location>
        <begin position="172"/>
        <end position="190"/>
    </location>
</feature>
<evidence type="ECO:0008006" key="4">
    <source>
        <dbReference type="Google" id="ProtNLM"/>
    </source>
</evidence>
<dbReference type="EMBL" id="JAJTVO010000003">
    <property type="protein sequence ID" value="MCE4121168.1"/>
    <property type="molecule type" value="Genomic_DNA"/>
</dbReference>
<feature type="transmembrane region" description="Helical" evidence="1">
    <location>
        <begin position="140"/>
        <end position="160"/>
    </location>
</feature>
<dbReference type="AlphaFoldDB" id="A0AAW4YHB9"/>
<reference evidence="2" key="1">
    <citation type="submission" date="2021-12" db="EMBL/GenBank/DDBJ databases">
        <authorList>
            <person name="Lv X."/>
        </authorList>
    </citation>
    <scope>NUCLEOTIDE SEQUENCE</scope>
    <source>
        <strain evidence="2">HF2106</strain>
    </source>
</reference>
<comment type="caution">
    <text evidence="2">The sequence shown here is derived from an EMBL/GenBank/DDBJ whole genome shotgun (WGS) entry which is preliminary data.</text>
</comment>
<dbReference type="Proteomes" id="UP001200307">
    <property type="component" value="Unassembled WGS sequence"/>
</dbReference>
<feature type="transmembrane region" description="Helical" evidence="1">
    <location>
        <begin position="6"/>
        <end position="33"/>
    </location>
</feature>
<keyword evidence="1" id="KW-1133">Transmembrane helix</keyword>
<sequence>MDIVLFLIGISCLFRYNQAWVLSIIFILCSTYLQLNIKDPLFNNVLFVHNVNDIGIIIYVLFFFKILFTRGAEFTGSLQNAVTVFLLFLVLNGIYDILFNDSSAIDVVKFLRGRLLLTAVYIVPRLYVDEVKGSFRQVAIITVFVCSLLIFQTLTSIEIVKFRFDEGRGIKPPITAIIFTIFYLFNYWNISKIKSYTASLICFLTIALNLKMTYAVSVLLITFVFILFRSSLEMNKKVIAVLSVVIISFVFLGISDKFCNRLTSVVQETNTISAGKTSGNFSYRILHAKERFDYIIKSPATAVRGIGYISESNYHKKTFRLGCWNEERNRVDQLDNGDIMWSNIFVRVGLLGCFFYIVLFGYLIRKFYEERYMSDYYTLWFSYLLITLLFTSFGNESMWYGYFFLYPITEYFALNTENYFVYDT</sequence>
<feature type="transmembrane region" description="Helical" evidence="1">
    <location>
        <begin position="45"/>
        <end position="68"/>
    </location>
</feature>
<evidence type="ECO:0000313" key="2">
    <source>
        <dbReference type="EMBL" id="MCE4121168.1"/>
    </source>
</evidence>
<feature type="transmembrane region" description="Helical" evidence="1">
    <location>
        <begin position="238"/>
        <end position="255"/>
    </location>
</feature>
<keyword evidence="1" id="KW-0812">Transmembrane</keyword>
<feature type="transmembrane region" description="Helical" evidence="1">
    <location>
        <begin position="80"/>
        <end position="99"/>
    </location>
</feature>
<accession>A0AAW4YHB9</accession>
<evidence type="ECO:0000313" key="3">
    <source>
        <dbReference type="Proteomes" id="UP001200307"/>
    </source>
</evidence>
<proteinExistence type="predicted"/>
<feature type="transmembrane region" description="Helical" evidence="1">
    <location>
        <begin position="376"/>
        <end position="394"/>
    </location>
</feature>
<organism evidence="2 3">
    <name type="scientific">Segatella copri</name>
    <dbReference type="NCBI Taxonomy" id="165179"/>
    <lineage>
        <taxon>Bacteria</taxon>
        <taxon>Pseudomonadati</taxon>
        <taxon>Bacteroidota</taxon>
        <taxon>Bacteroidia</taxon>
        <taxon>Bacteroidales</taxon>
        <taxon>Prevotellaceae</taxon>
        <taxon>Segatella</taxon>
    </lineage>
</organism>
<feature type="transmembrane region" description="Helical" evidence="1">
    <location>
        <begin position="344"/>
        <end position="364"/>
    </location>
</feature>
<feature type="transmembrane region" description="Helical" evidence="1">
    <location>
        <begin position="196"/>
        <end position="226"/>
    </location>
</feature>
<evidence type="ECO:0000256" key="1">
    <source>
        <dbReference type="SAM" id="Phobius"/>
    </source>
</evidence>